<protein>
    <submittedName>
        <fullName evidence="1">Metabolite traffic protein EboE</fullName>
    </submittedName>
</protein>
<sequence length="402" mass="45640">MQIANVHLTYCTNIHPGESWEATFDNLKKYVPNIKKNVSPDGAFAIGLRLSDEASVGLLRGDNLGEFKRWLEEEQCYVFTFNGFPFGGFHRQVVKDEVHHPDWTTPERLAYTLRLFDILAQLLPEGMDGGISTSPLTYRHWHHGEKAIEAVKRKSCEHLLEVVQHLHKIKATTGQVLHLDIEPEPDGLLENAGEVIDFFKEWLIPLGTTVLFEQLGLPETEAAAVVKEHIRVCYDVCHFAVAYEDHGAVVAAFEREGIKTGKIQISAALKVKIPQDKKKRKDVERALLPFVESTYLHQVIGRNQEGTLTSYPDLPDALVNLADTDDGEWRIHFHVPVFVDSYGLLQSTQSDILKVLELNCSHAFTAHLEVETYTWEVLPHDMHRTLEGDISRELEWVKSKLP</sequence>
<dbReference type="NCBIfam" id="NF035939">
    <property type="entry name" value="TIM_EboE"/>
    <property type="match status" value="1"/>
</dbReference>
<reference evidence="2" key="1">
    <citation type="journal article" date="2019" name="Int. J. Syst. Evol. Microbiol.">
        <title>The Global Catalogue of Microorganisms (GCM) 10K type strain sequencing project: providing services to taxonomists for standard genome sequencing and annotation.</title>
        <authorList>
            <consortium name="The Broad Institute Genomics Platform"/>
            <consortium name="The Broad Institute Genome Sequencing Center for Infectious Disease"/>
            <person name="Wu L."/>
            <person name="Ma J."/>
        </authorList>
    </citation>
    <scope>NUCLEOTIDE SEQUENCE [LARGE SCALE GENOMIC DNA]</scope>
    <source>
        <strain evidence="2">CGMCC 4.7466</strain>
    </source>
</reference>
<dbReference type="SUPFAM" id="SSF51658">
    <property type="entry name" value="Xylose isomerase-like"/>
    <property type="match status" value="1"/>
</dbReference>
<dbReference type="InterPro" id="IPR036237">
    <property type="entry name" value="Xyl_isomerase-like_sf"/>
</dbReference>
<evidence type="ECO:0000313" key="1">
    <source>
        <dbReference type="EMBL" id="MFC4874126.1"/>
    </source>
</evidence>
<organism evidence="1 2">
    <name type="scientific">Negadavirga shengliensis</name>
    <dbReference type="NCBI Taxonomy" id="1389218"/>
    <lineage>
        <taxon>Bacteria</taxon>
        <taxon>Pseudomonadati</taxon>
        <taxon>Bacteroidota</taxon>
        <taxon>Cytophagia</taxon>
        <taxon>Cytophagales</taxon>
        <taxon>Cyclobacteriaceae</taxon>
        <taxon>Negadavirga</taxon>
    </lineage>
</organism>
<dbReference type="Proteomes" id="UP001595818">
    <property type="component" value="Unassembled WGS sequence"/>
</dbReference>
<dbReference type="Gene3D" id="3.20.20.150">
    <property type="entry name" value="Divalent-metal-dependent TIM barrel enzymes"/>
    <property type="match status" value="1"/>
</dbReference>
<comment type="caution">
    <text evidence="1">The sequence shown here is derived from an EMBL/GenBank/DDBJ whole genome shotgun (WGS) entry which is preliminary data.</text>
</comment>
<proteinExistence type="predicted"/>
<keyword evidence="2" id="KW-1185">Reference proteome</keyword>
<dbReference type="RefSeq" id="WP_377067671.1">
    <property type="nucleotide sequence ID" value="NZ_JBHSJJ010000015.1"/>
</dbReference>
<gene>
    <name evidence="1" type="primary">eboE</name>
    <name evidence="1" type="ORF">ACFPFU_20645</name>
</gene>
<accession>A0ABV9T5U1</accession>
<dbReference type="EMBL" id="JBHSJJ010000015">
    <property type="protein sequence ID" value="MFC4874126.1"/>
    <property type="molecule type" value="Genomic_DNA"/>
</dbReference>
<name>A0ABV9T5U1_9BACT</name>
<evidence type="ECO:0000313" key="2">
    <source>
        <dbReference type="Proteomes" id="UP001595818"/>
    </source>
</evidence>